<proteinExistence type="predicted"/>
<dbReference type="OrthoDB" id="4292422at2"/>
<dbReference type="AlphaFoldDB" id="A0A371Q9T2"/>
<evidence type="ECO:0000313" key="2">
    <source>
        <dbReference type="EMBL" id="REK91451.1"/>
    </source>
</evidence>
<protein>
    <submittedName>
        <fullName evidence="2">Uncharacterized protein</fullName>
    </submittedName>
</protein>
<name>A0A371Q9T2_STRIH</name>
<evidence type="ECO:0000313" key="3">
    <source>
        <dbReference type="Proteomes" id="UP000262477"/>
    </source>
</evidence>
<dbReference type="EMBL" id="QUAC01000027">
    <property type="protein sequence ID" value="REK91451.1"/>
    <property type="molecule type" value="Genomic_DNA"/>
</dbReference>
<dbReference type="Pfam" id="PF14435">
    <property type="entry name" value="SUKH-4"/>
    <property type="match status" value="1"/>
</dbReference>
<sequence>MTEPTDGVLDDPARLLGSERAAVRAYIDASDGRRSVGREVFQQAEAVFGGAKVPRAEFASWLHFAAKALGHDAYAEAMAAAEPGMPWRTVWAWWRPAGTYVPHPNLTYLETLGLQTHNGRELLHTKAAWENTWLDLETGVQVPGPPEEATVELRSRYEVKSGQHLDDWRLSAPEAWAGARPLVGEDGRMRYLVADTCGLALLDTDPSVLRDWPRGGIDHESSEKGTPGRIPSFPAPTGPLSAERLDEAFAPVDVVRIPEHELPATLEHPASRAHLRDIGLPAWWACAWTTFEPCPAGKMTPPGEGALDRVALPDGLAAADLLTLGSSEHGELYLHRHEGGVHIVSDDHDLVQLSPDLGHFTRVLEGVRRHMEACWHPYPGEGGPSAFLDEMDALAPGTVDSDGPGGVMWSYFVAGITELNEDGF</sequence>
<gene>
    <name evidence="2" type="ORF">DY245_04235</name>
</gene>
<evidence type="ECO:0000256" key="1">
    <source>
        <dbReference type="SAM" id="MobiDB-lite"/>
    </source>
</evidence>
<dbReference type="Proteomes" id="UP000262477">
    <property type="component" value="Unassembled WGS sequence"/>
</dbReference>
<accession>A0A371Q9T2</accession>
<keyword evidence="3" id="KW-1185">Reference proteome</keyword>
<organism evidence="2 3">
    <name type="scientific">Streptomyces inhibens</name>
    <dbReference type="NCBI Taxonomy" id="2293571"/>
    <lineage>
        <taxon>Bacteria</taxon>
        <taxon>Bacillati</taxon>
        <taxon>Actinomycetota</taxon>
        <taxon>Actinomycetes</taxon>
        <taxon>Kitasatosporales</taxon>
        <taxon>Streptomycetaceae</taxon>
        <taxon>Streptomyces</taxon>
    </lineage>
</organism>
<dbReference type="InterPro" id="IPR025851">
    <property type="entry name" value="SUKH-4"/>
</dbReference>
<feature type="region of interest" description="Disordered" evidence="1">
    <location>
        <begin position="213"/>
        <end position="241"/>
    </location>
</feature>
<feature type="compositionally biased region" description="Basic and acidic residues" evidence="1">
    <location>
        <begin position="213"/>
        <end position="223"/>
    </location>
</feature>
<comment type="caution">
    <text evidence="2">The sequence shown here is derived from an EMBL/GenBank/DDBJ whole genome shotgun (WGS) entry which is preliminary data.</text>
</comment>
<reference evidence="2 3" key="1">
    <citation type="submission" date="2018-08" db="EMBL/GenBank/DDBJ databases">
        <title>Streptomyces NEAU-D10 sp. nov., a novel Actinomycete isolated from soil.</title>
        <authorList>
            <person name="Jin L."/>
        </authorList>
    </citation>
    <scope>NUCLEOTIDE SEQUENCE [LARGE SCALE GENOMIC DNA]</scope>
    <source>
        <strain evidence="2 3">NEAU-D10</strain>
    </source>
</reference>